<dbReference type="Pfam" id="PF14848">
    <property type="entry name" value="HU-DNA_bdg"/>
    <property type="match status" value="1"/>
</dbReference>
<name>A0ABR7E2K9_9BACT</name>
<evidence type="ECO:0000313" key="4">
    <source>
        <dbReference type="Proteomes" id="UP000644010"/>
    </source>
</evidence>
<keyword evidence="4" id="KW-1185">Reference proteome</keyword>
<organism evidence="3 4">
    <name type="scientific">Parabacteroides segnis</name>
    <dbReference type="NCBI Taxonomy" id="2763058"/>
    <lineage>
        <taxon>Bacteria</taxon>
        <taxon>Pseudomonadati</taxon>
        <taxon>Bacteroidota</taxon>
        <taxon>Bacteroidia</taxon>
        <taxon>Bacteroidales</taxon>
        <taxon>Tannerellaceae</taxon>
        <taxon>Parabacteroides</taxon>
    </lineage>
</organism>
<protein>
    <submittedName>
        <fullName evidence="3">DUF4469 domain-containing protein</fullName>
    </submittedName>
</protein>
<dbReference type="Proteomes" id="UP000644010">
    <property type="component" value="Unassembled WGS sequence"/>
</dbReference>
<dbReference type="Gene3D" id="2.70.50.70">
    <property type="match status" value="1"/>
</dbReference>
<comment type="caution">
    <text evidence="3">The sequence shown here is derived from an EMBL/GenBank/DDBJ whole genome shotgun (WGS) entry which is preliminary data.</text>
</comment>
<dbReference type="EMBL" id="JACOOI010000015">
    <property type="protein sequence ID" value="MBC5643998.1"/>
    <property type="molecule type" value="Genomic_DNA"/>
</dbReference>
<sequence length="252" mass="26757">MSDIKLYADLYDNALTEKEGDCVARPRINGTLYNADIARRIVEKRTEYRAETIENILTMADEEKSLAIAGGMSVVDGVGQYLPQIKGVFANSTDPFDPAKHSLFVAYTTGKTLRKRLLETVVVTNGAAIVGPVIGGILDSSTGKDDGTFTPGMPIVVSGNNIKIGGTNAANGFYFIPAAEGSTAVKATVIVHNNPSRLTVMVPADLAAGDYYISVTTQQGHSALVKEPRTYKYPILLSTANAGGGGDRPEIE</sequence>
<gene>
    <name evidence="3" type="ORF">H8S77_14025</name>
</gene>
<proteinExistence type="predicted"/>
<evidence type="ECO:0000259" key="2">
    <source>
        <dbReference type="Pfam" id="PF14848"/>
    </source>
</evidence>
<dbReference type="CDD" id="cd12843">
    <property type="entry name" value="Bvu_2165_C_like"/>
    <property type="match status" value="1"/>
</dbReference>
<feature type="domain" description="DUF4469" evidence="1">
    <location>
        <begin position="134"/>
        <end position="231"/>
    </location>
</feature>
<accession>A0ABR7E2K9</accession>
<evidence type="ECO:0000313" key="3">
    <source>
        <dbReference type="EMBL" id="MBC5643998.1"/>
    </source>
</evidence>
<dbReference type="CDD" id="cd13833">
    <property type="entry name" value="HU_IHF_like"/>
    <property type="match status" value="1"/>
</dbReference>
<dbReference type="InterPro" id="IPR027824">
    <property type="entry name" value="DUF4469"/>
</dbReference>
<dbReference type="Pfam" id="PF14734">
    <property type="entry name" value="DUF4469"/>
    <property type="match status" value="1"/>
</dbReference>
<feature type="domain" description="Bvu-2165-like IHF-HU-like DNA-binding" evidence="2">
    <location>
        <begin position="7"/>
        <end position="126"/>
    </location>
</feature>
<dbReference type="InterPro" id="IPR049893">
    <property type="entry name" value="Bvu_2165-like_IHF-HU-DNA_bdg"/>
</dbReference>
<dbReference type="RefSeq" id="WP_186959953.1">
    <property type="nucleotide sequence ID" value="NZ_JACOOI010000015.1"/>
</dbReference>
<reference evidence="3 4" key="1">
    <citation type="submission" date="2020-08" db="EMBL/GenBank/DDBJ databases">
        <title>Genome public.</title>
        <authorList>
            <person name="Liu C."/>
            <person name="Sun Q."/>
        </authorList>
    </citation>
    <scope>NUCLEOTIDE SEQUENCE [LARGE SCALE GENOMIC DNA]</scope>
    <source>
        <strain evidence="3 4">BX2</strain>
    </source>
</reference>
<evidence type="ECO:0000259" key="1">
    <source>
        <dbReference type="Pfam" id="PF14734"/>
    </source>
</evidence>